<evidence type="ECO:0000259" key="6">
    <source>
        <dbReference type="PROSITE" id="PS50002"/>
    </source>
</evidence>
<feature type="non-terminal residue" evidence="10">
    <location>
        <position position="838"/>
    </location>
</feature>
<dbReference type="InterPro" id="IPR001452">
    <property type="entry name" value="SH3_domain"/>
</dbReference>
<evidence type="ECO:0000259" key="8">
    <source>
        <dbReference type="PROSITE" id="PS50106"/>
    </source>
</evidence>
<dbReference type="PANTHER" id="PTHR23122">
    <property type="entry name" value="MEMBRANE-ASSOCIATED GUANYLATE KINASE MAGUK"/>
    <property type="match status" value="1"/>
</dbReference>
<feature type="region of interest" description="Disordered" evidence="5">
    <location>
        <begin position="66"/>
        <end position="107"/>
    </location>
</feature>
<dbReference type="Proteomes" id="UP000678393">
    <property type="component" value="Unassembled WGS sequence"/>
</dbReference>
<dbReference type="Pfam" id="PF00595">
    <property type="entry name" value="PDZ"/>
    <property type="match status" value="1"/>
</dbReference>
<dbReference type="SUPFAM" id="SSF50044">
    <property type="entry name" value="SH3-domain"/>
    <property type="match status" value="1"/>
</dbReference>
<evidence type="ECO:0000256" key="1">
    <source>
        <dbReference type="ARBA" id="ARBA00007014"/>
    </source>
</evidence>
<dbReference type="SMART" id="SM00228">
    <property type="entry name" value="PDZ"/>
    <property type="match status" value="1"/>
</dbReference>
<evidence type="ECO:0000256" key="2">
    <source>
        <dbReference type="ARBA" id="ARBA00022443"/>
    </source>
</evidence>
<dbReference type="Gene3D" id="3.40.50.300">
    <property type="entry name" value="P-loop containing nucleotide triphosphate hydrolases"/>
    <property type="match status" value="1"/>
</dbReference>
<evidence type="ECO:0000259" key="9">
    <source>
        <dbReference type="PROSITE" id="PS51022"/>
    </source>
</evidence>
<evidence type="ECO:0008006" key="12">
    <source>
        <dbReference type="Google" id="ProtNLM"/>
    </source>
</evidence>
<dbReference type="InterPro" id="IPR008145">
    <property type="entry name" value="GK/Ca_channel_bsu"/>
</dbReference>
<gene>
    <name evidence="10" type="ORF">CUNI_LOCUS20565</name>
</gene>
<dbReference type="PROSITE" id="PS50106">
    <property type="entry name" value="PDZ"/>
    <property type="match status" value="1"/>
</dbReference>
<dbReference type="PROSITE" id="PS50052">
    <property type="entry name" value="GUANYLATE_KINASE_2"/>
    <property type="match status" value="1"/>
</dbReference>
<dbReference type="Gene3D" id="2.30.30.40">
    <property type="entry name" value="SH3 Domains"/>
    <property type="match status" value="1"/>
</dbReference>
<evidence type="ECO:0000313" key="10">
    <source>
        <dbReference type="EMBL" id="CAG5135007.1"/>
    </source>
</evidence>
<dbReference type="InterPro" id="IPR036892">
    <property type="entry name" value="L27_dom_sf"/>
</dbReference>
<organism evidence="10 11">
    <name type="scientific">Candidula unifasciata</name>
    <dbReference type="NCBI Taxonomy" id="100452"/>
    <lineage>
        <taxon>Eukaryota</taxon>
        <taxon>Metazoa</taxon>
        <taxon>Spiralia</taxon>
        <taxon>Lophotrochozoa</taxon>
        <taxon>Mollusca</taxon>
        <taxon>Gastropoda</taxon>
        <taxon>Heterobranchia</taxon>
        <taxon>Euthyneura</taxon>
        <taxon>Panpulmonata</taxon>
        <taxon>Eupulmonata</taxon>
        <taxon>Stylommatophora</taxon>
        <taxon>Helicina</taxon>
        <taxon>Helicoidea</taxon>
        <taxon>Geomitridae</taxon>
        <taxon>Candidula</taxon>
    </lineage>
</organism>
<keyword evidence="3" id="KW-0677">Repeat</keyword>
<dbReference type="Pfam" id="PF07653">
    <property type="entry name" value="SH3_2"/>
    <property type="match status" value="1"/>
</dbReference>
<dbReference type="InterPro" id="IPR036034">
    <property type="entry name" value="PDZ_sf"/>
</dbReference>
<evidence type="ECO:0000313" key="11">
    <source>
        <dbReference type="Proteomes" id="UP000678393"/>
    </source>
</evidence>
<dbReference type="Pfam" id="PF00625">
    <property type="entry name" value="Guanylate_kin"/>
    <property type="match status" value="1"/>
</dbReference>
<dbReference type="OrthoDB" id="43580at2759"/>
<evidence type="ECO:0000259" key="7">
    <source>
        <dbReference type="PROSITE" id="PS50052"/>
    </source>
</evidence>
<comment type="caution">
    <text evidence="10">The sequence shown here is derived from an EMBL/GenBank/DDBJ whole genome shotgun (WGS) entry which is preliminary data.</text>
</comment>
<keyword evidence="2 4" id="KW-0728">SH3 domain</keyword>
<feature type="compositionally biased region" description="Low complexity" evidence="5">
    <location>
        <begin position="128"/>
        <end position="140"/>
    </location>
</feature>
<dbReference type="PROSITE" id="PS50002">
    <property type="entry name" value="SH3"/>
    <property type="match status" value="1"/>
</dbReference>
<dbReference type="PROSITE" id="PS51022">
    <property type="entry name" value="L27"/>
    <property type="match status" value="1"/>
</dbReference>
<dbReference type="AlphaFoldDB" id="A0A8S3ZZC3"/>
<feature type="domain" description="SH3" evidence="6">
    <location>
        <begin position="497"/>
        <end position="569"/>
    </location>
</feature>
<feature type="domain" description="Guanylate kinase-like" evidence="7">
    <location>
        <begin position="630"/>
        <end position="823"/>
    </location>
</feature>
<feature type="compositionally biased region" description="Low complexity" evidence="5">
    <location>
        <begin position="72"/>
        <end position="83"/>
    </location>
</feature>
<dbReference type="SMART" id="SM00072">
    <property type="entry name" value="GuKc"/>
    <property type="match status" value="1"/>
</dbReference>
<dbReference type="InterPro" id="IPR004172">
    <property type="entry name" value="L27_dom"/>
</dbReference>
<sequence>KKKTSPDRSAPLGIASTNGGSREWLEMNAMEDKDGSKKGKTKHKPGNSPELPSIVDYHVNKSFTMNTNDNTYGNGYDSYSGGDPNLSRDSMYDYDIDDSGPHREMAVDVPENFIANVKSAPRYPPPWSTGSSSHSVQSHSETNNKDRKGQKADTQQSSAVSNRGPKQQQSNIEQQPSAYELERLHRHQEALKKRREEEKRLQAEEEFLRASLRESKKLRALENSRSVESAPTGLVNTGYDGDEDAVESKSHSRTVSDVMPREPYLRKNIGVDDLFSCLHYIRNSLTTPEEQKYISFLRLLFQNEYFQQAVSLHSQLVEITARSPPVKPVTDEAEELHSEVQHYIVQAHNNGKAQQLLSLLQKPNIKNLLIAHDAVSQQALQPVEDIEGQGEPIDYPLLQYGEDTVKIIHLEKTGEHLGATVKNEGESVIIGRIVKGGVAEKSGLLHEGDEVLEVNGIDMRGRNINDVSEMLANMTGTITFMIIPGHSPSPNNRQKSNKVMHLRALFSYEPEDDPYIPCRELGISFLKGDILHAIALDDPNWWQAFREEEEEEHSLAGLIPSKSFAEQREALKISLENKENKRKHRVCACGRKDHKNKKKKKYVNGGTSEDYDEILSYEEIVRYYPQPNRKRPIVLIGPSNVGRNELQQRLLDSDADRFGAPVPHTTCPPRSNELQDGTYNHISREEFNMMIQQNQFVEFGYHQKHMYGTSFDAVRDVIAQGKVCLLKMQPETLKVIHASDLMPYVVFVRPPNLEKLGRLQDQLKTPVVNGVKKGKESLSVDEQLRGIIDHSREIEEQYGHLFDFILVNSDLDQAYTELLAEINRIEVEPQWVPAAWIK</sequence>
<feature type="region of interest" description="Disordered" evidence="5">
    <location>
        <begin position="124"/>
        <end position="174"/>
    </location>
</feature>
<dbReference type="FunFam" id="2.30.42.10:FF:000088">
    <property type="entry name" value="MAGUK p55 subfamily member 5"/>
    <property type="match status" value="1"/>
</dbReference>
<dbReference type="InterPro" id="IPR036028">
    <property type="entry name" value="SH3-like_dom_sf"/>
</dbReference>
<dbReference type="SUPFAM" id="SSF50156">
    <property type="entry name" value="PDZ domain-like"/>
    <property type="match status" value="1"/>
</dbReference>
<evidence type="ECO:0000256" key="3">
    <source>
        <dbReference type="ARBA" id="ARBA00022737"/>
    </source>
</evidence>
<dbReference type="Gene3D" id="1.10.287.650">
    <property type="entry name" value="L27 domain"/>
    <property type="match status" value="2"/>
</dbReference>
<reference evidence="10" key="1">
    <citation type="submission" date="2021-04" db="EMBL/GenBank/DDBJ databases">
        <authorList>
            <consortium name="Molecular Ecology Group"/>
        </authorList>
    </citation>
    <scope>NUCLEOTIDE SEQUENCE</scope>
</reference>
<dbReference type="InterPro" id="IPR050716">
    <property type="entry name" value="MAGUK"/>
</dbReference>
<dbReference type="EMBL" id="CAJHNH020007813">
    <property type="protein sequence ID" value="CAG5135007.1"/>
    <property type="molecule type" value="Genomic_DNA"/>
</dbReference>
<dbReference type="Gene3D" id="2.30.42.10">
    <property type="match status" value="1"/>
</dbReference>
<proteinExistence type="inferred from homology"/>
<feature type="domain" description="L27" evidence="9">
    <location>
        <begin position="326"/>
        <end position="383"/>
    </location>
</feature>
<dbReference type="InterPro" id="IPR027417">
    <property type="entry name" value="P-loop_NTPase"/>
</dbReference>
<feature type="region of interest" description="Disordered" evidence="5">
    <location>
        <begin position="221"/>
        <end position="257"/>
    </location>
</feature>
<protein>
    <recommendedName>
        <fullName evidence="12">MAGUK p55 subfamily member 5</fullName>
    </recommendedName>
</protein>
<feature type="compositionally biased region" description="Basic and acidic residues" evidence="5">
    <location>
        <begin position="142"/>
        <end position="151"/>
    </location>
</feature>
<keyword evidence="11" id="KW-1185">Reference proteome</keyword>
<dbReference type="InterPro" id="IPR008144">
    <property type="entry name" value="Guanylate_kin-like_dom"/>
</dbReference>
<comment type="similarity">
    <text evidence="1">Belongs to the MAGUK family.</text>
</comment>
<dbReference type="SMART" id="SM00326">
    <property type="entry name" value="SH3"/>
    <property type="match status" value="1"/>
</dbReference>
<dbReference type="SUPFAM" id="SSF52540">
    <property type="entry name" value="P-loop containing nucleoside triphosphate hydrolases"/>
    <property type="match status" value="1"/>
</dbReference>
<evidence type="ECO:0000256" key="5">
    <source>
        <dbReference type="SAM" id="MobiDB-lite"/>
    </source>
</evidence>
<feature type="compositionally biased region" description="Polar residues" evidence="5">
    <location>
        <begin position="152"/>
        <end position="174"/>
    </location>
</feature>
<dbReference type="CDD" id="cd06798">
    <property type="entry name" value="PDZ_MPP5-like"/>
    <property type="match status" value="1"/>
</dbReference>
<accession>A0A8S3ZZC3</accession>
<feature type="region of interest" description="Disordered" evidence="5">
    <location>
        <begin position="1"/>
        <end position="54"/>
    </location>
</feature>
<dbReference type="SUPFAM" id="SSF101288">
    <property type="entry name" value="L27 domain"/>
    <property type="match status" value="2"/>
</dbReference>
<feature type="domain" description="PDZ" evidence="8">
    <location>
        <begin position="407"/>
        <end position="486"/>
    </location>
</feature>
<name>A0A8S3ZZC3_9EUPU</name>
<evidence type="ECO:0000256" key="4">
    <source>
        <dbReference type="PROSITE-ProRule" id="PRU00192"/>
    </source>
</evidence>
<dbReference type="InterPro" id="IPR001478">
    <property type="entry name" value="PDZ"/>
</dbReference>